<dbReference type="InterPro" id="IPR005807">
    <property type="entry name" value="SecE_bac"/>
</dbReference>
<evidence type="ECO:0000256" key="4">
    <source>
        <dbReference type="ARBA" id="ARBA00022692"/>
    </source>
</evidence>
<dbReference type="RefSeq" id="WP_014112190.1">
    <property type="nucleotide sequence ID" value="NC_016043.1"/>
</dbReference>
<dbReference type="GO" id="GO:0006605">
    <property type="term" value="P:protein targeting"/>
    <property type="evidence" value="ECO:0007669"/>
    <property type="project" value="UniProtKB-UniRule"/>
</dbReference>
<feature type="transmembrane region" description="Helical" evidence="9">
    <location>
        <begin position="20"/>
        <end position="37"/>
    </location>
</feature>
<keyword evidence="2 9" id="KW-0813">Transport</keyword>
<evidence type="ECO:0000256" key="3">
    <source>
        <dbReference type="ARBA" id="ARBA00022475"/>
    </source>
</evidence>
<dbReference type="GO" id="GO:0043952">
    <property type="term" value="P:protein transport by the Sec complex"/>
    <property type="evidence" value="ECO:0007669"/>
    <property type="project" value="UniProtKB-UniRule"/>
</dbReference>
<dbReference type="eggNOG" id="COG0690">
    <property type="taxonomic scope" value="Bacteria"/>
</dbReference>
<organism evidence="10 11">
    <name type="scientific">Taylorella asinigenitalis (strain MCE3)</name>
    <dbReference type="NCBI Taxonomy" id="1008459"/>
    <lineage>
        <taxon>Bacteria</taxon>
        <taxon>Pseudomonadati</taxon>
        <taxon>Pseudomonadota</taxon>
        <taxon>Betaproteobacteria</taxon>
        <taxon>Burkholderiales</taxon>
        <taxon>Alcaligenaceae</taxon>
        <taxon>Taylorella</taxon>
    </lineage>
</organism>
<evidence type="ECO:0000256" key="1">
    <source>
        <dbReference type="ARBA" id="ARBA00004370"/>
    </source>
</evidence>
<keyword evidence="6 9" id="KW-1133">Transmembrane helix</keyword>
<evidence type="ECO:0000256" key="2">
    <source>
        <dbReference type="ARBA" id="ARBA00022448"/>
    </source>
</evidence>
<dbReference type="STRING" id="1008459.TASI_1566"/>
<proteinExistence type="inferred from homology"/>
<evidence type="ECO:0000256" key="7">
    <source>
        <dbReference type="ARBA" id="ARBA00023010"/>
    </source>
</evidence>
<dbReference type="HOGENOM" id="CLU_113663_0_2_4"/>
<dbReference type="AlphaFoldDB" id="G4QCB7"/>
<evidence type="ECO:0000256" key="5">
    <source>
        <dbReference type="ARBA" id="ARBA00022927"/>
    </source>
</evidence>
<evidence type="ECO:0000256" key="8">
    <source>
        <dbReference type="ARBA" id="ARBA00023136"/>
    </source>
</evidence>
<dbReference type="NCBIfam" id="TIGR00964">
    <property type="entry name" value="secE_bact"/>
    <property type="match status" value="1"/>
</dbReference>
<dbReference type="EMBL" id="CP003059">
    <property type="protein sequence ID" value="AEP37304.1"/>
    <property type="molecule type" value="Genomic_DNA"/>
</dbReference>
<feature type="transmembrane region" description="Helical" evidence="9">
    <location>
        <begin position="43"/>
        <end position="64"/>
    </location>
</feature>
<dbReference type="PANTHER" id="PTHR33910">
    <property type="entry name" value="PROTEIN TRANSLOCASE SUBUNIT SECE"/>
    <property type="match status" value="1"/>
</dbReference>
<keyword evidence="7 9" id="KW-0811">Translocation</keyword>
<evidence type="ECO:0000256" key="6">
    <source>
        <dbReference type="ARBA" id="ARBA00022989"/>
    </source>
</evidence>
<dbReference type="HAMAP" id="MF_00422">
    <property type="entry name" value="SecE"/>
    <property type="match status" value="1"/>
</dbReference>
<evidence type="ECO:0000313" key="11">
    <source>
        <dbReference type="Proteomes" id="UP000009284"/>
    </source>
</evidence>
<gene>
    <name evidence="9" type="primary">secE</name>
    <name evidence="10" type="ordered locus">TASI_1566</name>
</gene>
<feature type="transmembrane region" description="Helical" evidence="9">
    <location>
        <begin position="97"/>
        <end position="121"/>
    </location>
</feature>
<dbReference type="GO" id="GO:0009306">
    <property type="term" value="P:protein secretion"/>
    <property type="evidence" value="ECO:0007669"/>
    <property type="project" value="UniProtKB-UniRule"/>
</dbReference>
<dbReference type="InterPro" id="IPR038379">
    <property type="entry name" value="SecE_sf"/>
</dbReference>
<keyword evidence="11" id="KW-1185">Reference proteome</keyword>
<dbReference type="InterPro" id="IPR001901">
    <property type="entry name" value="Translocase_SecE/Sec61-g"/>
</dbReference>
<comment type="subunit">
    <text evidence="9">Component of the Sec protein translocase complex. Heterotrimer consisting of SecY, SecE and SecG subunits. The heterotrimers can form oligomers, although 1 heterotrimer is thought to be able to translocate proteins. Interacts with the ribosome. Interacts with SecDF, and other proteins may be involved. Interacts with SecA.</text>
</comment>
<comment type="caution">
    <text evidence="9">Lacks conserved residue(s) required for the propagation of feature annotation.</text>
</comment>
<dbReference type="Gene3D" id="1.20.5.1030">
    <property type="entry name" value="Preprotein translocase secy subunit"/>
    <property type="match status" value="1"/>
</dbReference>
<name>G4QCB7_TAYAM</name>
<comment type="function">
    <text evidence="9">Essential subunit of the Sec protein translocation channel SecYEG. Clamps together the 2 halves of SecY. May contact the channel plug during translocation.</text>
</comment>
<dbReference type="GO" id="GO:0005886">
    <property type="term" value="C:plasma membrane"/>
    <property type="evidence" value="ECO:0007669"/>
    <property type="project" value="UniProtKB-UniRule"/>
</dbReference>
<dbReference type="Proteomes" id="UP000009284">
    <property type="component" value="Chromosome"/>
</dbReference>
<reference key="1">
    <citation type="submission" date="2011-09" db="EMBL/GenBank/DDBJ databases">
        <title>Genomic characterization of the Taylorella genus.</title>
        <authorList>
            <person name="Hebert L."/>
            <person name="Moumen B."/>
            <person name="Pons N."/>
            <person name="Duquesne F."/>
            <person name="Breuil M.-F."/>
            <person name="Goux D."/>
            <person name="Batto J.-M."/>
            <person name="Renault P."/>
            <person name="Laugier C."/>
            <person name="Petry S."/>
        </authorList>
    </citation>
    <scope>NUCLEOTIDE SEQUENCE</scope>
    <source>
        <strain>MCE3</strain>
    </source>
</reference>
<keyword evidence="8 9" id="KW-0472">Membrane</keyword>
<keyword evidence="5 9" id="KW-0653">Protein transport</keyword>
<evidence type="ECO:0000256" key="9">
    <source>
        <dbReference type="HAMAP-Rule" id="MF_00422"/>
    </source>
</evidence>
<comment type="subcellular location">
    <subcellularLocation>
        <location evidence="1">Membrane</location>
    </subcellularLocation>
</comment>
<keyword evidence="4 9" id="KW-0812">Transmembrane</keyword>
<sequence length="128" mass="14250">MSTNNNQIETVAQPGDKAKLAIAVLCLIAGIFAYSYFTEYPLIARIGMFVGGAIIALVLFLSSFKGKSTIAFARESYNELKRVTWPSRKETFQMTGVVFAFSAVMAILLWIIDKLLVWIIYGLTLGWN</sequence>
<dbReference type="NCBIfam" id="NF004371">
    <property type="entry name" value="PRK05740.1-1"/>
    <property type="match status" value="1"/>
</dbReference>
<dbReference type="Pfam" id="PF00584">
    <property type="entry name" value="SecE"/>
    <property type="match status" value="1"/>
</dbReference>
<comment type="similarity">
    <text evidence="9">Belongs to the SecE/SEC61-gamma family.</text>
</comment>
<reference evidence="10 11" key="2">
    <citation type="journal article" date="2012" name="PLoS ONE">
        <title>Genomic characterization of the taylorella genus.</title>
        <authorList>
            <person name="Hebert L."/>
            <person name="Moumen B."/>
            <person name="Pons N."/>
            <person name="Duquesne F."/>
            <person name="Breuil M.F."/>
            <person name="Goux D."/>
            <person name="Batto J.M."/>
            <person name="Laugier C."/>
            <person name="Renault P."/>
            <person name="Petry S."/>
        </authorList>
    </citation>
    <scope>NUCLEOTIDE SEQUENCE [LARGE SCALE GENOMIC DNA]</scope>
    <source>
        <strain evidence="10 11">MCE3</strain>
    </source>
</reference>
<evidence type="ECO:0000313" key="10">
    <source>
        <dbReference type="EMBL" id="AEP37304.1"/>
    </source>
</evidence>
<keyword evidence="9" id="KW-0997">Cell inner membrane</keyword>
<dbReference type="GO" id="GO:0065002">
    <property type="term" value="P:intracellular protein transmembrane transport"/>
    <property type="evidence" value="ECO:0007669"/>
    <property type="project" value="UniProtKB-UniRule"/>
</dbReference>
<dbReference type="KEGG" id="tas:TASI_1566"/>
<dbReference type="OrthoDB" id="9806365at2"/>
<keyword evidence="3 9" id="KW-1003">Cell membrane</keyword>
<dbReference type="PANTHER" id="PTHR33910:SF1">
    <property type="entry name" value="PROTEIN TRANSLOCASE SUBUNIT SECE"/>
    <property type="match status" value="1"/>
</dbReference>
<dbReference type="GO" id="GO:0008320">
    <property type="term" value="F:protein transmembrane transporter activity"/>
    <property type="evidence" value="ECO:0007669"/>
    <property type="project" value="UniProtKB-UniRule"/>
</dbReference>
<accession>G4QCB7</accession>
<protein>
    <recommendedName>
        <fullName evidence="9">Protein translocase subunit SecE</fullName>
    </recommendedName>
</protein>